<comment type="subcellular location">
    <subcellularLocation>
        <location evidence="1">Membrane</location>
        <topology evidence="1">Multi-pass membrane protein</topology>
    </subcellularLocation>
</comment>
<dbReference type="GO" id="GO:0004930">
    <property type="term" value="F:G protein-coupled receptor activity"/>
    <property type="evidence" value="ECO:0007669"/>
    <property type="project" value="TreeGrafter"/>
</dbReference>
<proteinExistence type="predicted"/>
<dbReference type="STRING" id="1531966.A0A0A1SWW2"/>
<evidence type="ECO:0000256" key="2">
    <source>
        <dbReference type="ARBA" id="ARBA00022692"/>
    </source>
</evidence>
<dbReference type="GO" id="GO:0007166">
    <property type="term" value="P:cell surface receptor signaling pathway"/>
    <property type="evidence" value="ECO:0007669"/>
    <property type="project" value="InterPro"/>
</dbReference>
<dbReference type="PROSITE" id="PS50262">
    <property type="entry name" value="G_PROTEIN_RECEP_F1_2"/>
    <property type="match status" value="1"/>
</dbReference>
<dbReference type="PRINTS" id="PR02001">
    <property type="entry name" value="GCR1CAMPR"/>
</dbReference>
<evidence type="ECO:0000256" key="4">
    <source>
        <dbReference type="ARBA" id="ARBA00023136"/>
    </source>
</evidence>
<keyword evidence="3 6" id="KW-1133">Transmembrane helix</keyword>
<feature type="transmembrane region" description="Helical" evidence="6">
    <location>
        <begin position="117"/>
        <end position="133"/>
    </location>
</feature>
<evidence type="ECO:0000259" key="7">
    <source>
        <dbReference type="PROSITE" id="PS50261"/>
    </source>
</evidence>
<reference evidence="9 10" key="1">
    <citation type="journal article" date="2015" name="Genome Announc.">
        <title>Draft Genome Sequence and Gene Annotation of the Entomopathogenic Fungus Verticillium hemipterigenum.</title>
        <authorList>
            <person name="Horn F."/>
            <person name="Habel A."/>
            <person name="Scharf D.H."/>
            <person name="Dworschak J."/>
            <person name="Brakhage A.A."/>
            <person name="Guthke R."/>
            <person name="Hertweck C."/>
            <person name="Linde J."/>
        </authorList>
    </citation>
    <scope>NUCLEOTIDE SEQUENCE [LARGE SCALE GENOMIC DNA]</scope>
</reference>
<feature type="domain" description="G-protein coupled receptors family 1 profile" evidence="8">
    <location>
        <begin position="43"/>
        <end position="336"/>
    </location>
</feature>
<evidence type="ECO:0000256" key="6">
    <source>
        <dbReference type="SAM" id="Phobius"/>
    </source>
</evidence>
<dbReference type="InterPro" id="IPR022596">
    <property type="entry name" value="GPR1/2/3_C"/>
</dbReference>
<dbReference type="OrthoDB" id="100006at2759"/>
<keyword evidence="4 6" id="KW-0472">Membrane</keyword>
<dbReference type="Gene3D" id="1.20.1070.10">
    <property type="entry name" value="Rhodopsin 7-helix transmembrane proteins"/>
    <property type="match status" value="1"/>
</dbReference>
<evidence type="ECO:0000313" key="10">
    <source>
        <dbReference type="Proteomes" id="UP000039046"/>
    </source>
</evidence>
<evidence type="ECO:0008006" key="11">
    <source>
        <dbReference type="Google" id="ProtNLM"/>
    </source>
</evidence>
<gene>
    <name evidence="9" type="ORF">VHEMI02839</name>
</gene>
<feature type="region of interest" description="Disordered" evidence="5">
    <location>
        <begin position="1"/>
        <end position="21"/>
    </location>
</feature>
<dbReference type="InterPro" id="IPR022343">
    <property type="entry name" value="GCR1-cAMP_receptor"/>
</dbReference>
<feature type="domain" description="G-protein coupled receptors family 2 profile 2" evidence="7">
    <location>
        <begin position="29"/>
        <end position="340"/>
    </location>
</feature>
<dbReference type="Proteomes" id="UP000039046">
    <property type="component" value="Unassembled WGS sequence"/>
</dbReference>
<evidence type="ECO:0000259" key="8">
    <source>
        <dbReference type="PROSITE" id="PS50262"/>
    </source>
</evidence>
<dbReference type="AlphaFoldDB" id="A0A0A1SWW2"/>
<feature type="region of interest" description="Disordered" evidence="5">
    <location>
        <begin position="249"/>
        <end position="274"/>
    </location>
</feature>
<feature type="transmembrane region" description="Helical" evidence="6">
    <location>
        <begin position="188"/>
        <end position="209"/>
    </location>
</feature>
<dbReference type="PANTHER" id="PTHR23112">
    <property type="entry name" value="G PROTEIN-COUPLED RECEPTOR 157-RELATED"/>
    <property type="match status" value="1"/>
</dbReference>
<evidence type="ECO:0000256" key="5">
    <source>
        <dbReference type="SAM" id="MobiDB-lite"/>
    </source>
</evidence>
<sequence length="356" mass="40007">MATIDPTPTLGPNSPPLSAPKNPQQIHTLSIVILCVATASAIGALWMIMGFVLNKSLRTFRHQLILGLAISDFFMAINFLSSAAVNLSGRDIGDKECKTFCSFNGFMIQTFVDQTDYWVLLIAACTFVMLNDKKALSQWVQSHRYVVWALPWFFSLLWATLGLVLAGYGDIGAWCWFTSDRTRLLVNFLPRWIIIVAMLLLYARLHFVLHRAHNNFMSFDEEDNYGTGTRGTMSSATPRVQSVNLAKLSDGASDQERIIPPSPPPKPKSRRTRGHSDLKRLSYQMMLYPLVYGLVWALPTIIRIYQAVSGNSASFPIATVDKSCIVIQGLFDAMVYGFNEKTWRGWKELFSSKKSN</sequence>
<evidence type="ECO:0000256" key="3">
    <source>
        <dbReference type="ARBA" id="ARBA00022989"/>
    </source>
</evidence>
<dbReference type="PANTHER" id="PTHR23112:SF0">
    <property type="entry name" value="TRANSMEMBRANE PROTEIN 116"/>
    <property type="match status" value="1"/>
</dbReference>
<dbReference type="HOGENOM" id="CLU_052065_0_0_1"/>
<accession>A0A0A1SWW2</accession>
<feature type="transmembrane region" description="Helical" evidence="6">
    <location>
        <begin position="26"/>
        <end position="52"/>
    </location>
</feature>
<dbReference type="GO" id="GO:0007189">
    <property type="term" value="P:adenylate cyclase-activating G protein-coupled receptor signaling pathway"/>
    <property type="evidence" value="ECO:0007669"/>
    <property type="project" value="TreeGrafter"/>
</dbReference>
<feature type="transmembrane region" description="Helical" evidence="6">
    <location>
        <begin position="64"/>
        <end position="85"/>
    </location>
</feature>
<evidence type="ECO:0000313" key="9">
    <source>
        <dbReference type="EMBL" id="CEJ82791.1"/>
    </source>
</evidence>
<dbReference type="Pfam" id="PF11710">
    <property type="entry name" value="Git3"/>
    <property type="match status" value="1"/>
</dbReference>
<dbReference type="InterPro" id="IPR017981">
    <property type="entry name" value="GPCR_2-like_7TM"/>
</dbReference>
<feature type="transmembrane region" description="Helical" evidence="6">
    <location>
        <begin position="145"/>
        <end position="168"/>
    </location>
</feature>
<keyword evidence="2 6" id="KW-0812">Transmembrane</keyword>
<name>A0A0A1SWW2_9HYPO</name>
<dbReference type="Pfam" id="PF11970">
    <property type="entry name" value="GPR_Gpa2_C"/>
    <property type="match status" value="1"/>
</dbReference>
<dbReference type="InterPro" id="IPR017452">
    <property type="entry name" value="GPCR_Rhodpsn_7TM"/>
</dbReference>
<dbReference type="GO" id="GO:0005886">
    <property type="term" value="C:plasma membrane"/>
    <property type="evidence" value="ECO:0007669"/>
    <property type="project" value="TreeGrafter"/>
</dbReference>
<dbReference type="SUPFAM" id="SSF81321">
    <property type="entry name" value="Family A G protein-coupled receptor-like"/>
    <property type="match status" value="1"/>
</dbReference>
<dbReference type="EMBL" id="CDHN01000001">
    <property type="protein sequence ID" value="CEJ82791.1"/>
    <property type="molecule type" value="Genomic_DNA"/>
</dbReference>
<dbReference type="PROSITE" id="PS50261">
    <property type="entry name" value="G_PROTEIN_RECEP_F2_4"/>
    <property type="match status" value="1"/>
</dbReference>
<keyword evidence="10" id="KW-1185">Reference proteome</keyword>
<protein>
    <recommendedName>
        <fullName evidence="11">G-protein coupled receptors family 2 profile 2 domain-containing protein</fullName>
    </recommendedName>
</protein>
<evidence type="ECO:0000256" key="1">
    <source>
        <dbReference type="ARBA" id="ARBA00004141"/>
    </source>
</evidence>
<feature type="transmembrane region" description="Helical" evidence="6">
    <location>
        <begin position="286"/>
        <end position="305"/>
    </location>
</feature>
<dbReference type="InterPro" id="IPR023041">
    <property type="entry name" value="Glucose_rcpt_Git3-like_N"/>
</dbReference>
<organism evidence="9 10">
    <name type="scientific">[Torrubiella] hemipterigena</name>
    <dbReference type="NCBI Taxonomy" id="1531966"/>
    <lineage>
        <taxon>Eukaryota</taxon>
        <taxon>Fungi</taxon>
        <taxon>Dikarya</taxon>
        <taxon>Ascomycota</taxon>
        <taxon>Pezizomycotina</taxon>
        <taxon>Sordariomycetes</taxon>
        <taxon>Hypocreomycetidae</taxon>
        <taxon>Hypocreales</taxon>
        <taxon>Clavicipitaceae</taxon>
        <taxon>Clavicipitaceae incertae sedis</taxon>
        <taxon>'Torrubiella' clade</taxon>
    </lineage>
</organism>